<dbReference type="Gene3D" id="3.30.450.40">
    <property type="match status" value="1"/>
</dbReference>
<dbReference type="InterPro" id="IPR005471">
    <property type="entry name" value="Tscrpt_reg_IclR_N"/>
</dbReference>
<evidence type="ECO:0000259" key="6">
    <source>
        <dbReference type="PROSITE" id="PS51078"/>
    </source>
</evidence>
<dbReference type="InterPro" id="IPR036390">
    <property type="entry name" value="WH_DNA-bd_sf"/>
</dbReference>
<evidence type="ECO:0000313" key="7">
    <source>
        <dbReference type="EMBL" id="PHK95408.1"/>
    </source>
</evidence>
<reference evidence="7 8" key="1">
    <citation type="submission" date="2017-10" db="EMBL/GenBank/DDBJ databases">
        <authorList>
            <person name="Banno H."/>
            <person name="Chua N.-H."/>
        </authorList>
    </citation>
    <scope>NUCLEOTIDE SEQUENCE [LARGE SCALE GENOMIC DNA]</scope>
    <source>
        <strain evidence="7 8">YW11</strain>
    </source>
</reference>
<feature type="compositionally biased region" description="Low complexity" evidence="4">
    <location>
        <begin position="40"/>
        <end position="53"/>
    </location>
</feature>
<accession>A0A2C7A5P1</accession>
<dbReference type="Pfam" id="PF01614">
    <property type="entry name" value="IclR_C"/>
    <property type="match status" value="1"/>
</dbReference>
<dbReference type="SMART" id="SM00346">
    <property type="entry name" value="HTH_ICLR"/>
    <property type="match status" value="1"/>
</dbReference>
<evidence type="ECO:0000256" key="3">
    <source>
        <dbReference type="ARBA" id="ARBA00023163"/>
    </source>
</evidence>
<protein>
    <submittedName>
        <fullName evidence="7">Transcriptional regulator</fullName>
    </submittedName>
</protein>
<keyword evidence="1" id="KW-0805">Transcription regulation</keyword>
<dbReference type="InterPro" id="IPR014757">
    <property type="entry name" value="Tscrpt_reg_IclR_C"/>
</dbReference>
<dbReference type="InterPro" id="IPR029016">
    <property type="entry name" value="GAF-like_dom_sf"/>
</dbReference>
<organism evidence="7 8">
    <name type="scientific">Teichococcus rhizosphaerae</name>
    <dbReference type="NCBI Taxonomy" id="1335062"/>
    <lineage>
        <taxon>Bacteria</taxon>
        <taxon>Pseudomonadati</taxon>
        <taxon>Pseudomonadota</taxon>
        <taxon>Alphaproteobacteria</taxon>
        <taxon>Acetobacterales</taxon>
        <taxon>Roseomonadaceae</taxon>
        <taxon>Roseomonas</taxon>
    </lineage>
</organism>
<feature type="region of interest" description="Disordered" evidence="4">
    <location>
        <begin position="1"/>
        <end position="53"/>
    </location>
</feature>
<gene>
    <name evidence="7" type="ORF">CR162_07910</name>
</gene>
<comment type="caution">
    <text evidence="7">The sequence shown here is derived from an EMBL/GenBank/DDBJ whole genome shotgun (WGS) entry which is preliminary data.</text>
</comment>
<evidence type="ECO:0000313" key="8">
    <source>
        <dbReference type="Proteomes" id="UP000223527"/>
    </source>
</evidence>
<dbReference type="Proteomes" id="UP000223527">
    <property type="component" value="Unassembled WGS sequence"/>
</dbReference>
<name>A0A2C7A5P1_9PROT</name>
<dbReference type="Gene3D" id="1.10.10.10">
    <property type="entry name" value="Winged helix-like DNA-binding domain superfamily/Winged helix DNA-binding domain"/>
    <property type="match status" value="1"/>
</dbReference>
<evidence type="ECO:0000256" key="4">
    <source>
        <dbReference type="SAM" id="MobiDB-lite"/>
    </source>
</evidence>
<keyword evidence="8" id="KW-1185">Reference proteome</keyword>
<dbReference type="InterPro" id="IPR036388">
    <property type="entry name" value="WH-like_DNA-bd_sf"/>
</dbReference>
<dbReference type="Pfam" id="PF09339">
    <property type="entry name" value="HTH_IclR"/>
    <property type="match status" value="1"/>
</dbReference>
<dbReference type="PANTHER" id="PTHR30136:SF39">
    <property type="entry name" value="TRANSCRIPTIONAL REGULATORY PROTEIN"/>
    <property type="match status" value="1"/>
</dbReference>
<sequence length="313" mass="32361">MASPAAGCGNLSAGRENSAPFSRPPELLRVRHPSYPVRMSSAPPEASEQPAAAESGIQLLDRVVGLLGQLGEAGAGGVQLSRLARGLRLSASTTHRLLAALERHGWVERVEGGKRHRLGAALVALAGQAADGTGLRRLCRPALARLTGESGETTFLIVRSGLNAVVVDRQDGAYVIESLTQGVGGLMPLGIGAGSAAILASQPQAEIEAVLAANAPRYPQFGGSVAQVRRRVEQAQAEGHLASDDSLIAGLAVIGLAIRPPGHAVTAAIATNFIASRLDMAARRHFLARMRQEVAAVEASLASPAALSRAHRP</sequence>
<evidence type="ECO:0000256" key="2">
    <source>
        <dbReference type="ARBA" id="ARBA00023125"/>
    </source>
</evidence>
<dbReference type="EMBL" id="PDNU01000010">
    <property type="protein sequence ID" value="PHK95408.1"/>
    <property type="molecule type" value="Genomic_DNA"/>
</dbReference>
<feature type="domain" description="IclR-ED" evidence="6">
    <location>
        <begin position="121"/>
        <end position="303"/>
    </location>
</feature>
<dbReference type="SUPFAM" id="SSF46785">
    <property type="entry name" value="Winged helix' DNA-binding domain"/>
    <property type="match status" value="1"/>
</dbReference>
<feature type="domain" description="HTH iclR-type" evidence="5">
    <location>
        <begin position="57"/>
        <end position="120"/>
    </location>
</feature>
<evidence type="ECO:0000259" key="5">
    <source>
        <dbReference type="PROSITE" id="PS51077"/>
    </source>
</evidence>
<dbReference type="GO" id="GO:0003700">
    <property type="term" value="F:DNA-binding transcription factor activity"/>
    <property type="evidence" value="ECO:0007669"/>
    <property type="project" value="TreeGrafter"/>
</dbReference>
<dbReference type="AlphaFoldDB" id="A0A2C7A5P1"/>
<dbReference type="PANTHER" id="PTHR30136">
    <property type="entry name" value="HELIX-TURN-HELIX TRANSCRIPTIONAL REGULATOR, ICLR FAMILY"/>
    <property type="match status" value="1"/>
</dbReference>
<dbReference type="SUPFAM" id="SSF55781">
    <property type="entry name" value="GAF domain-like"/>
    <property type="match status" value="1"/>
</dbReference>
<dbReference type="GO" id="GO:0045892">
    <property type="term" value="P:negative regulation of DNA-templated transcription"/>
    <property type="evidence" value="ECO:0007669"/>
    <property type="project" value="TreeGrafter"/>
</dbReference>
<proteinExistence type="predicted"/>
<dbReference type="OrthoDB" id="9807558at2"/>
<keyword evidence="2" id="KW-0238">DNA-binding</keyword>
<dbReference type="InterPro" id="IPR050707">
    <property type="entry name" value="HTH_MetabolicPath_Reg"/>
</dbReference>
<dbReference type="PROSITE" id="PS51077">
    <property type="entry name" value="HTH_ICLR"/>
    <property type="match status" value="1"/>
</dbReference>
<dbReference type="PROSITE" id="PS51078">
    <property type="entry name" value="ICLR_ED"/>
    <property type="match status" value="1"/>
</dbReference>
<keyword evidence="3" id="KW-0804">Transcription</keyword>
<evidence type="ECO:0000256" key="1">
    <source>
        <dbReference type="ARBA" id="ARBA00023015"/>
    </source>
</evidence>
<dbReference type="GO" id="GO:0003677">
    <property type="term" value="F:DNA binding"/>
    <property type="evidence" value="ECO:0007669"/>
    <property type="project" value="UniProtKB-KW"/>
</dbReference>